<dbReference type="AlphaFoldDB" id="A0A5N5WPE3"/>
<keyword evidence="1" id="KW-0812">Transmembrane</keyword>
<evidence type="ECO:0000313" key="3">
    <source>
        <dbReference type="Proteomes" id="UP000326565"/>
    </source>
</evidence>
<keyword evidence="1" id="KW-1133">Transmembrane helix</keyword>
<dbReference type="EMBL" id="ML732357">
    <property type="protein sequence ID" value="KAB8069080.1"/>
    <property type="molecule type" value="Genomic_DNA"/>
</dbReference>
<proteinExistence type="predicted"/>
<keyword evidence="1" id="KW-0472">Membrane</keyword>
<accession>A0A5N5WPE3</accession>
<evidence type="ECO:0000313" key="2">
    <source>
        <dbReference type="EMBL" id="KAB8069080.1"/>
    </source>
</evidence>
<feature type="transmembrane region" description="Helical" evidence="1">
    <location>
        <begin position="31"/>
        <end position="51"/>
    </location>
</feature>
<name>A0A5N5WPE3_9EURO</name>
<evidence type="ECO:0000256" key="1">
    <source>
        <dbReference type="SAM" id="Phobius"/>
    </source>
</evidence>
<protein>
    <submittedName>
        <fullName evidence="2">Uncharacterized protein</fullName>
    </submittedName>
</protein>
<dbReference type="Proteomes" id="UP000326565">
    <property type="component" value="Unassembled WGS sequence"/>
</dbReference>
<keyword evidence="3" id="KW-1185">Reference proteome</keyword>
<reference evidence="2 3" key="1">
    <citation type="submission" date="2019-04" db="EMBL/GenBank/DDBJ databases">
        <title>Friends and foes A comparative genomics study of 23 Aspergillus species from section Flavi.</title>
        <authorList>
            <consortium name="DOE Joint Genome Institute"/>
            <person name="Kjaerbolling I."/>
            <person name="Vesth T."/>
            <person name="Frisvad J.C."/>
            <person name="Nybo J.L."/>
            <person name="Theobald S."/>
            <person name="Kildgaard S."/>
            <person name="Isbrandt T."/>
            <person name="Kuo A."/>
            <person name="Sato A."/>
            <person name="Lyhne E.K."/>
            <person name="Kogle M.E."/>
            <person name="Wiebenga A."/>
            <person name="Kun R.S."/>
            <person name="Lubbers R.J."/>
            <person name="Makela M.R."/>
            <person name="Barry K."/>
            <person name="Chovatia M."/>
            <person name="Clum A."/>
            <person name="Daum C."/>
            <person name="Haridas S."/>
            <person name="He G."/>
            <person name="LaButti K."/>
            <person name="Lipzen A."/>
            <person name="Mondo S."/>
            <person name="Riley R."/>
            <person name="Salamov A."/>
            <person name="Simmons B.A."/>
            <person name="Magnuson J.K."/>
            <person name="Henrissat B."/>
            <person name="Mortensen U.H."/>
            <person name="Larsen T.O."/>
            <person name="Devries R.P."/>
            <person name="Grigoriev I.V."/>
            <person name="Machida M."/>
            <person name="Baker S.E."/>
            <person name="Andersen M.R."/>
        </authorList>
    </citation>
    <scope>NUCLEOTIDE SEQUENCE [LARGE SCALE GENOMIC DNA]</scope>
    <source>
        <strain evidence="2 3">CBS 151.66</strain>
    </source>
</reference>
<sequence length="53" mass="5707">MGTSNVTGSLCKLSKVRKLLYRSEAGRLPSAGRYIGICWIFAVVVACRSWSGG</sequence>
<organism evidence="2 3">
    <name type="scientific">Aspergillus leporis</name>
    <dbReference type="NCBI Taxonomy" id="41062"/>
    <lineage>
        <taxon>Eukaryota</taxon>
        <taxon>Fungi</taxon>
        <taxon>Dikarya</taxon>
        <taxon>Ascomycota</taxon>
        <taxon>Pezizomycotina</taxon>
        <taxon>Eurotiomycetes</taxon>
        <taxon>Eurotiomycetidae</taxon>
        <taxon>Eurotiales</taxon>
        <taxon>Aspergillaceae</taxon>
        <taxon>Aspergillus</taxon>
        <taxon>Aspergillus subgen. Circumdati</taxon>
    </lineage>
</organism>
<gene>
    <name evidence="2" type="ORF">BDV29DRAFT_183394</name>
</gene>